<keyword evidence="2" id="KW-1185">Reference proteome</keyword>
<evidence type="ECO:0000313" key="1">
    <source>
        <dbReference type="EMBL" id="CAD8185526.1"/>
    </source>
</evidence>
<dbReference type="Proteomes" id="UP000683925">
    <property type="component" value="Unassembled WGS sequence"/>
</dbReference>
<comment type="caution">
    <text evidence="1">The sequence shown here is derived from an EMBL/GenBank/DDBJ whole genome shotgun (WGS) entry which is preliminary data.</text>
</comment>
<protein>
    <submittedName>
        <fullName evidence="1">Uncharacterized protein</fullName>
    </submittedName>
</protein>
<sequence>MKQFVNPVFQPVDHSMSMSYHRSEYVPKIPQPTIGPELPCEFEKIFSSETDISSRLNDSMIQPFDNRNFYIDQSPAYRGTTKSQFHNNTLSITQVVEYKKYNQEIIKYSEDDSLINSSFFGVLNQENFSRPLQQMDSIYRKFEEQSQFNHNTKMLKHFATRS</sequence>
<name>A0A8S1WI28_PAROT</name>
<dbReference type="AlphaFoldDB" id="A0A8S1WI28"/>
<reference evidence="1" key="1">
    <citation type="submission" date="2021-01" db="EMBL/GenBank/DDBJ databases">
        <authorList>
            <consortium name="Genoscope - CEA"/>
            <person name="William W."/>
        </authorList>
    </citation>
    <scope>NUCLEOTIDE SEQUENCE</scope>
</reference>
<evidence type="ECO:0000313" key="2">
    <source>
        <dbReference type="Proteomes" id="UP000683925"/>
    </source>
</evidence>
<proteinExistence type="predicted"/>
<gene>
    <name evidence="1" type="ORF">POCTA_138.1.T0850219</name>
</gene>
<accession>A0A8S1WI28</accession>
<dbReference type="EMBL" id="CAJJDP010000084">
    <property type="protein sequence ID" value="CAD8185526.1"/>
    <property type="molecule type" value="Genomic_DNA"/>
</dbReference>
<organism evidence="1 2">
    <name type="scientific">Paramecium octaurelia</name>
    <dbReference type="NCBI Taxonomy" id="43137"/>
    <lineage>
        <taxon>Eukaryota</taxon>
        <taxon>Sar</taxon>
        <taxon>Alveolata</taxon>
        <taxon>Ciliophora</taxon>
        <taxon>Intramacronucleata</taxon>
        <taxon>Oligohymenophorea</taxon>
        <taxon>Peniculida</taxon>
        <taxon>Parameciidae</taxon>
        <taxon>Paramecium</taxon>
    </lineage>
</organism>